<keyword evidence="14" id="KW-0539">Nucleus</keyword>
<feature type="compositionally biased region" description="Polar residues" evidence="16">
    <location>
        <begin position="1627"/>
        <end position="1645"/>
    </location>
</feature>
<feature type="compositionally biased region" description="Polar residues" evidence="16">
    <location>
        <begin position="1966"/>
        <end position="1975"/>
    </location>
</feature>
<comment type="catalytic activity">
    <reaction evidence="1">
        <text>Exonucleolytic cleavage of poly(A) to 5'-AMP.</text>
        <dbReference type="EC" id="3.1.13.4"/>
    </reaction>
</comment>
<feature type="non-terminal residue" evidence="18">
    <location>
        <position position="1"/>
    </location>
</feature>
<feature type="domain" description="Xylanolytic transcriptional activator regulatory" evidence="17">
    <location>
        <begin position="1305"/>
        <end position="1368"/>
    </location>
</feature>
<feature type="coiled-coil region" evidence="15">
    <location>
        <begin position="1050"/>
        <end position="1077"/>
    </location>
</feature>
<accession>A0A409VFW3</accession>
<keyword evidence="6" id="KW-0963">Cytoplasm</keyword>
<feature type="compositionally biased region" description="Polar residues" evidence="16">
    <location>
        <begin position="949"/>
        <end position="958"/>
    </location>
</feature>
<keyword evidence="7" id="KW-0540">Nuclease</keyword>
<dbReference type="InParanoid" id="A0A409VFW3"/>
<evidence type="ECO:0000256" key="2">
    <source>
        <dbReference type="ARBA" id="ARBA00004123"/>
    </source>
</evidence>
<evidence type="ECO:0000256" key="5">
    <source>
        <dbReference type="ARBA" id="ARBA00012161"/>
    </source>
</evidence>
<keyword evidence="11" id="KW-0694">RNA-binding</keyword>
<feature type="compositionally biased region" description="Basic and acidic residues" evidence="16">
    <location>
        <begin position="964"/>
        <end position="974"/>
    </location>
</feature>
<evidence type="ECO:0000256" key="3">
    <source>
        <dbReference type="ARBA" id="ARBA00004496"/>
    </source>
</evidence>
<evidence type="ECO:0000313" key="19">
    <source>
        <dbReference type="Proteomes" id="UP000284842"/>
    </source>
</evidence>
<feature type="domain" description="Xylanolytic transcriptional activator regulatory" evidence="17">
    <location>
        <begin position="422"/>
        <end position="494"/>
    </location>
</feature>
<dbReference type="GO" id="GO:0003723">
    <property type="term" value="F:RNA binding"/>
    <property type="evidence" value="ECO:0007669"/>
    <property type="project" value="UniProtKB-KW"/>
</dbReference>
<keyword evidence="10" id="KW-0269">Exonuclease</keyword>
<keyword evidence="13" id="KW-0804">Transcription</keyword>
<evidence type="ECO:0000256" key="1">
    <source>
        <dbReference type="ARBA" id="ARBA00001663"/>
    </source>
</evidence>
<dbReference type="GO" id="GO:0003677">
    <property type="term" value="F:DNA binding"/>
    <property type="evidence" value="ECO:0007669"/>
    <property type="project" value="InterPro"/>
</dbReference>
<dbReference type="SMART" id="SM00906">
    <property type="entry name" value="Fungal_trans"/>
    <property type="match status" value="2"/>
</dbReference>
<comment type="caution">
    <text evidence="18">The sequence shown here is derived from an EMBL/GenBank/DDBJ whole genome shotgun (WGS) entry which is preliminary data.</text>
</comment>
<evidence type="ECO:0000256" key="7">
    <source>
        <dbReference type="ARBA" id="ARBA00022722"/>
    </source>
</evidence>
<evidence type="ECO:0000259" key="17">
    <source>
        <dbReference type="SMART" id="SM00906"/>
    </source>
</evidence>
<dbReference type="EMBL" id="NHTK01006073">
    <property type="protein sequence ID" value="PPQ65144.1"/>
    <property type="molecule type" value="Genomic_DNA"/>
</dbReference>
<dbReference type="GO" id="GO:0030014">
    <property type="term" value="C:CCR4-NOT complex"/>
    <property type="evidence" value="ECO:0007669"/>
    <property type="project" value="InterPro"/>
</dbReference>
<dbReference type="Pfam" id="PF04857">
    <property type="entry name" value="CAF1"/>
    <property type="match status" value="2"/>
</dbReference>
<keyword evidence="12" id="KW-0805">Transcription regulation</keyword>
<dbReference type="Gene3D" id="3.30.420.10">
    <property type="entry name" value="Ribonuclease H-like superfamily/Ribonuclease H"/>
    <property type="match status" value="1"/>
</dbReference>
<comment type="similarity">
    <text evidence="4">Belongs to the CAF1 family.</text>
</comment>
<feature type="region of interest" description="Disordered" evidence="16">
    <location>
        <begin position="938"/>
        <end position="974"/>
    </location>
</feature>
<feature type="region of interest" description="Disordered" evidence="16">
    <location>
        <begin position="724"/>
        <end position="753"/>
    </location>
</feature>
<organism evidence="18 19">
    <name type="scientific">Panaeolus cyanescens</name>
    <dbReference type="NCBI Taxonomy" id="181874"/>
    <lineage>
        <taxon>Eukaryota</taxon>
        <taxon>Fungi</taxon>
        <taxon>Dikarya</taxon>
        <taxon>Basidiomycota</taxon>
        <taxon>Agaricomycotina</taxon>
        <taxon>Agaricomycetes</taxon>
        <taxon>Agaricomycetidae</taxon>
        <taxon>Agaricales</taxon>
        <taxon>Agaricineae</taxon>
        <taxon>Galeropsidaceae</taxon>
        <taxon>Panaeolus</taxon>
    </lineage>
</organism>
<dbReference type="CDD" id="cd12148">
    <property type="entry name" value="fungal_TF_MHR"/>
    <property type="match status" value="2"/>
</dbReference>
<dbReference type="GO" id="GO:0005737">
    <property type="term" value="C:cytoplasm"/>
    <property type="evidence" value="ECO:0007669"/>
    <property type="project" value="UniProtKB-SubCell"/>
</dbReference>
<keyword evidence="15" id="KW-0175">Coiled coil</keyword>
<feature type="region of interest" description="Disordered" evidence="16">
    <location>
        <begin position="207"/>
        <end position="243"/>
    </location>
</feature>
<comment type="subcellular location">
    <subcellularLocation>
        <location evidence="3">Cytoplasm</location>
    </subcellularLocation>
    <subcellularLocation>
        <location evidence="2">Nucleus</location>
    </subcellularLocation>
</comment>
<evidence type="ECO:0000313" key="18">
    <source>
        <dbReference type="EMBL" id="PPQ65144.1"/>
    </source>
</evidence>
<dbReference type="SUPFAM" id="SSF53098">
    <property type="entry name" value="Ribonuclease H-like"/>
    <property type="match status" value="1"/>
</dbReference>
<evidence type="ECO:0000256" key="9">
    <source>
        <dbReference type="ARBA" id="ARBA00022801"/>
    </source>
</evidence>
<evidence type="ECO:0000256" key="14">
    <source>
        <dbReference type="ARBA" id="ARBA00023242"/>
    </source>
</evidence>
<feature type="compositionally biased region" description="Basic and acidic residues" evidence="16">
    <location>
        <begin position="1952"/>
        <end position="1965"/>
    </location>
</feature>
<dbReference type="Proteomes" id="UP000284842">
    <property type="component" value="Unassembled WGS sequence"/>
</dbReference>
<evidence type="ECO:0000256" key="10">
    <source>
        <dbReference type="ARBA" id="ARBA00022839"/>
    </source>
</evidence>
<evidence type="ECO:0000256" key="16">
    <source>
        <dbReference type="SAM" id="MobiDB-lite"/>
    </source>
</evidence>
<evidence type="ECO:0000256" key="8">
    <source>
        <dbReference type="ARBA" id="ARBA00022723"/>
    </source>
</evidence>
<feature type="compositionally biased region" description="Low complexity" evidence="16">
    <location>
        <begin position="736"/>
        <end position="749"/>
    </location>
</feature>
<feature type="region of interest" description="Disordered" evidence="16">
    <location>
        <begin position="44"/>
        <end position="67"/>
    </location>
</feature>
<gene>
    <name evidence="18" type="ORF">CVT24_011039</name>
</gene>
<feature type="compositionally biased region" description="Low complexity" evidence="16">
    <location>
        <begin position="837"/>
        <end position="853"/>
    </location>
</feature>
<dbReference type="OrthoDB" id="424974at2759"/>
<feature type="compositionally biased region" description="Basic and acidic residues" evidence="16">
    <location>
        <begin position="212"/>
        <end position="240"/>
    </location>
</feature>
<reference evidence="18 19" key="1">
    <citation type="journal article" date="2018" name="Evol. Lett.">
        <title>Horizontal gene cluster transfer increased hallucinogenic mushroom diversity.</title>
        <authorList>
            <person name="Reynolds H.T."/>
            <person name="Vijayakumar V."/>
            <person name="Gluck-Thaler E."/>
            <person name="Korotkin H.B."/>
            <person name="Matheny P.B."/>
            <person name="Slot J.C."/>
        </authorList>
    </citation>
    <scope>NUCLEOTIDE SEQUENCE [LARGE SCALE GENOMIC DNA]</scope>
    <source>
        <strain evidence="18 19">2629</strain>
    </source>
</reference>
<evidence type="ECO:0000256" key="12">
    <source>
        <dbReference type="ARBA" id="ARBA00023015"/>
    </source>
</evidence>
<evidence type="ECO:0000256" key="6">
    <source>
        <dbReference type="ARBA" id="ARBA00022490"/>
    </source>
</evidence>
<evidence type="ECO:0000256" key="15">
    <source>
        <dbReference type="SAM" id="Coils"/>
    </source>
</evidence>
<dbReference type="GO" id="GO:0005634">
    <property type="term" value="C:nucleus"/>
    <property type="evidence" value="ECO:0007669"/>
    <property type="project" value="UniProtKB-SubCell"/>
</dbReference>
<keyword evidence="9" id="KW-0378">Hydrolase</keyword>
<dbReference type="InterPro" id="IPR039637">
    <property type="entry name" value="CNOT7/CNOT8/Pop2"/>
</dbReference>
<feature type="compositionally biased region" description="Polar residues" evidence="16">
    <location>
        <begin position="854"/>
        <end position="869"/>
    </location>
</feature>
<dbReference type="GO" id="GO:0004535">
    <property type="term" value="F:poly(A)-specific ribonuclease activity"/>
    <property type="evidence" value="ECO:0007669"/>
    <property type="project" value="UniProtKB-EC"/>
</dbReference>
<dbReference type="GO" id="GO:0008270">
    <property type="term" value="F:zinc ion binding"/>
    <property type="evidence" value="ECO:0007669"/>
    <property type="project" value="InterPro"/>
</dbReference>
<keyword evidence="19" id="KW-1185">Reference proteome</keyword>
<dbReference type="InterPro" id="IPR006941">
    <property type="entry name" value="RNase_CAF1"/>
</dbReference>
<keyword evidence="8" id="KW-0479">Metal-binding</keyword>
<evidence type="ECO:0000256" key="4">
    <source>
        <dbReference type="ARBA" id="ARBA00008372"/>
    </source>
</evidence>
<dbReference type="Pfam" id="PF04082">
    <property type="entry name" value="Fungal_trans"/>
    <property type="match status" value="1"/>
</dbReference>
<dbReference type="STRING" id="181874.A0A409VFW3"/>
<evidence type="ECO:0000256" key="13">
    <source>
        <dbReference type="ARBA" id="ARBA00023163"/>
    </source>
</evidence>
<proteinExistence type="inferred from homology"/>
<feature type="region of interest" description="Disordered" evidence="16">
    <location>
        <begin position="1627"/>
        <end position="1651"/>
    </location>
</feature>
<feature type="region of interest" description="Disordered" evidence="16">
    <location>
        <begin position="824"/>
        <end position="870"/>
    </location>
</feature>
<dbReference type="GO" id="GO:0006351">
    <property type="term" value="P:DNA-templated transcription"/>
    <property type="evidence" value="ECO:0007669"/>
    <property type="project" value="InterPro"/>
</dbReference>
<protein>
    <recommendedName>
        <fullName evidence="5">poly(A)-specific ribonuclease</fullName>
        <ecNumber evidence="5">3.1.13.4</ecNumber>
    </recommendedName>
</protein>
<feature type="coiled-coil region" evidence="15">
    <location>
        <begin position="152"/>
        <end position="179"/>
    </location>
</feature>
<dbReference type="InterPro" id="IPR007219">
    <property type="entry name" value="XnlR_reg_dom"/>
</dbReference>
<feature type="region of interest" description="Disordered" evidence="16">
    <location>
        <begin position="1945"/>
        <end position="1975"/>
    </location>
</feature>
<sequence length="2021" mass="224434">VRCFPYRKPLSDLQLSSCHLRPLSEFHAVWPSFMAPAEMDFHTDNPSLQRPLKRARKSTTSSSKAEDAQFNNAAPLDHIFIADGITSKKPGGKKVRKVRLSTLPCIACASHILLCTLDSCLEGAFILLRVSTTQIEGVLVSGKGTRFILANTEQLHSKIQEMSERIRSLEDALQSLHKEHTPDPEHVHPLMQPDLLTIKSTMGLYSGTQAHTGEDRNSNQAKANHENGAHHMDQGERGSSEDTAMEVEHVAPNSAPIVRENSPESHFAAEVARLSHCFPLADPASTGVNVPLREFIRSNMPSREEADYLWEQARQNALWQYNPHPTSTFYPNLAYHCYTSPTTSLSPRHLGLFFMIMAVGCLVDLRRTPEHPDAEKYHQLARACLCEIPVMEDTNVETVTALFYEIWYLLVFSDKKKASAYAWGLMGLTAKLAQSIGLHRNGKSKVIPEDVEKRRALFWELLYLDARLSLSAGRPPSLSVNYMDVQRPSYVPDDGCHPLESQHHYQEWKHTCYEKCLAPVLDAISRPTIDYDTVLDLDKNIRDLPIPPALRSTERTTKALALQRASVSTSLEAVLLQLHRQFFTKALSGPEEAFNRRHKYAPSVVAVFLSASRMIATVQELYTHEGPLAARILGYLSNAFSAAVALCLLVSRAPFTCLSPAALQELERTRQLFKAARETSPRADQAFPVLEAMIDKTNDIYNRWSNGQEIPTIVLRHITDDVSFESDNTGNHTDAQPYSPYQQPQQLQSDSFTRSHRSLAQCIVEVHERAKSLFPLRKPCQCSGPVTKACPPSHMWSPPPNIPMQSPPVLPRDAPMVIPFPTSTRGSPAPHSGYGIGCSPPSSGSPTTGFTSPAQTSIPSPLHGSQQPHGTGIYQQRVLPANGHTIPHFPTPSSSKLSMETINFELGALTSNPGQASRPSKRARNTSFLEGQAFQYPRLPPMEEPQHPFVTNQLTTSPGGLDSSKGRPEDRGNRKLSCKECRRFVVTPAEVEVRSCFSMPGSHAKNEAAEVFVPTVLILPLDSIFVIVADVWQAGALTSGRGSRFILANTEQLHDKIFQLSDRVRQLEDALESLQSKSSNRPHPLLSPELLKIKTSQELYGINNPLNPMSMTDGRENDLQQSVVALTLNSQPPYAEGSRPITDFAIEETSPPEVPSTILQLSATFPFPWAVDISIRQRIRDALPPREEALRICQEARNNALWQFNIDPSETFLPNLLHYCYTTPIESLSPRRLALLLMHLSIGSLVDLTRPLGYLHGEAYHHLARAAVCEIPLMEEPDFDVLHALFFMIWYHLIFSDNKKCIGYAWNLMGFVAKLAQGVCLLLTSFEKFFQLITYDSLSLVCSLSLSRPSSIRLAHVDIKPPTYIGPGLYVPREEIAYHEWKNAFFIQCLSPMLEVMVAVDPPNYSYILDLDTLVRDFGVPSLLDDHQTHDVSPRFLVMQRGLVAMGREIALLQHHRRYFTQALSGTESFDLNHKYAPSVLATYLSASNLISAVETLWQQEPQLTTRFLHFWFNSFSAVVTLSLFASRAPSTSLASLALKDMERGCRLFRSAATVLPFSGKALPVMLKITEKARRTLLHSHGAEPYVFTSSSASSQPVVLPNSFNNVHAVLLQCAANVANRDKDQALSSAIASDQPQAESSSSLPLATPGKETDNWLPDIYHFSSVGLNMEERYNFASPKPMPFIPLSPRVGEHDQYNLEHGAMTAGLDTEFPGVVARPIGTFKTSSDYHYQTMRCNVDLLKLIQVGITLADKEGNCPQEGLTWQFNFKFSLSEDMFTPESVEQLQKAGIDFQKHEEFGILPNDFAELMITSGLVLSRDTKWISFHSGYDFGYFVKLLTAESLPTTEDAFFNLLKLWFPTVYDIKYLMKASKSLKGGLQEVADDLGIPRTGGSQQAGSDSLLTSMIFFKILGLYFDNHIDDAEYSGKLYGLGQTFSMSNGLTDPARGGATIAERDDRGSSTRDVHNQTPGPNAVGSQAVQSVTMTLGPMQTGVPTTMTPGAYGPMGNGPSTYMRTMVGGGR</sequence>
<name>A0A409VFW3_9AGAR</name>
<evidence type="ECO:0000256" key="11">
    <source>
        <dbReference type="ARBA" id="ARBA00022884"/>
    </source>
</evidence>
<dbReference type="PANTHER" id="PTHR10797">
    <property type="entry name" value="CCR4-NOT TRANSCRIPTION COMPLEX SUBUNIT"/>
    <property type="match status" value="1"/>
</dbReference>
<dbReference type="InterPro" id="IPR036397">
    <property type="entry name" value="RNaseH_sf"/>
</dbReference>
<dbReference type="EC" id="3.1.13.4" evidence="5"/>
<dbReference type="InterPro" id="IPR012337">
    <property type="entry name" value="RNaseH-like_sf"/>
</dbReference>
<feature type="compositionally biased region" description="Polar residues" evidence="16">
    <location>
        <begin position="725"/>
        <end position="734"/>
    </location>
</feature>